<keyword evidence="2" id="KW-1185">Reference proteome</keyword>
<dbReference type="EMBL" id="RFFN01000002">
    <property type="protein sequence ID" value="RMH98474.1"/>
    <property type="molecule type" value="Genomic_DNA"/>
</dbReference>
<evidence type="ECO:0000313" key="1">
    <source>
        <dbReference type="EMBL" id="RMH98474.1"/>
    </source>
</evidence>
<sequence length="158" mass="18269">MTTPEWIEVFDNAFQCMGERLEQVLQLNSCREHWIQAEISLHAWFKDKLEVWTDFPIGGNRKSDLYAEHGDGSISMVAEVKCLSDFSQAKCLEGDWSVRSDIDRLHSIQSPTRLFVLVIEKNEVETNIGRALRTEAWVEGKFPHELDLGFCLIRIWAI</sequence>
<name>A0ABX9V0T4_9PSED</name>
<dbReference type="Proteomes" id="UP000279228">
    <property type="component" value="Unassembled WGS sequence"/>
</dbReference>
<proteinExistence type="predicted"/>
<evidence type="ECO:0000313" key="2">
    <source>
        <dbReference type="Proteomes" id="UP000279228"/>
    </source>
</evidence>
<accession>A0ABX9V0T4</accession>
<comment type="caution">
    <text evidence="1">The sequence shown here is derived from an EMBL/GenBank/DDBJ whole genome shotgun (WGS) entry which is preliminary data.</text>
</comment>
<gene>
    <name evidence="1" type="ORF">EA798_05705</name>
</gene>
<protein>
    <submittedName>
        <fullName evidence="1">Uncharacterized protein</fullName>
    </submittedName>
</protein>
<organism evidence="1 2">
    <name type="scientific">Pseudomonas songnenensis</name>
    <dbReference type="NCBI Taxonomy" id="1176259"/>
    <lineage>
        <taxon>Bacteria</taxon>
        <taxon>Pseudomonadati</taxon>
        <taxon>Pseudomonadota</taxon>
        <taxon>Gammaproteobacteria</taxon>
        <taxon>Pseudomonadales</taxon>
        <taxon>Pseudomonadaceae</taxon>
        <taxon>Pseudomonas</taxon>
    </lineage>
</organism>
<reference evidence="1 2" key="1">
    <citation type="submission" date="2018-10" db="EMBL/GenBank/DDBJ databases">
        <title>Pseudomonas songnenensis NEAU-ST5-5(T) genome.</title>
        <authorList>
            <person name="Pengp J."/>
            <person name="Liu Z.-P."/>
        </authorList>
    </citation>
    <scope>NUCLEOTIDE SEQUENCE [LARGE SCALE GENOMIC DNA]</scope>
    <source>
        <strain evidence="1 2">NEAU-ST5-5</strain>
    </source>
</reference>